<gene>
    <name evidence="1" type="ORF">V1525DRAFT_82374</name>
</gene>
<name>A0ACC3T581_LIPKO</name>
<reference evidence="2" key="1">
    <citation type="journal article" date="2024" name="Front. Bioeng. Biotechnol.">
        <title>Genome-scale model development and genomic sequencing of the oleaginous clade Lipomyces.</title>
        <authorList>
            <person name="Czajka J.J."/>
            <person name="Han Y."/>
            <person name="Kim J."/>
            <person name="Mondo S.J."/>
            <person name="Hofstad B.A."/>
            <person name="Robles A."/>
            <person name="Haridas S."/>
            <person name="Riley R."/>
            <person name="LaButti K."/>
            <person name="Pangilinan J."/>
            <person name="Andreopoulos W."/>
            <person name="Lipzen A."/>
            <person name="Yan J."/>
            <person name="Wang M."/>
            <person name="Ng V."/>
            <person name="Grigoriev I.V."/>
            <person name="Spatafora J.W."/>
            <person name="Magnuson J.K."/>
            <person name="Baker S.E."/>
            <person name="Pomraning K.R."/>
        </authorList>
    </citation>
    <scope>NUCLEOTIDE SEQUENCE [LARGE SCALE GENOMIC DNA]</scope>
    <source>
        <strain evidence="2">CBS 7786</strain>
    </source>
</reference>
<organism evidence="1 2">
    <name type="scientific">Lipomyces kononenkoae</name>
    <name type="common">Yeast</name>
    <dbReference type="NCBI Taxonomy" id="34357"/>
    <lineage>
        <taxon>Eukaryota</taxon>
        <taxon>Fungi</taxon>
        <taxon>Dikarya</taxon>
        <taxon>Ascomycota</taxon>
        <taxon>Saccharomycotina</taxon>
        <taxon>Lipomycetes</taxon>
        <taxon>Lipomycetales</taxon>
        <taxon>Lipomycetaceae</taxon>
        <taxon>Lipomyces</taxon>
    </lineage>
</organism>
<keyword evidence="2" id="KW-1185">Reference proteome</keyword>
<proteinExistence type="predicted"/>
<evidence type="ECO:0000313" key="2">
    <source>
        <dbReference type="Proteomes" id="UP001433508"/>
    </source>
</evidence>
<sequence>MGGILAQNFPPSPTFTEKNVPSLAGKVFIVTGGNSGVGLELVKILYSKGGTVYIAGRSPKKTAAEIETIKSIHTVTAGHLKSLPLDLSDLTTVPVCASTFLAQESRLDVLFNNAGIAHVPAGSVTVQGYEAHMGTNCLGHFLLTQLLLPVLLRTVKSSPKDSVRVVFTNSSIIDLEGPPGGLSLAELAPGNYSKNKARNYSASKTGNWFLASEFDKRTRNDGLVCVAQNPGNLTTKSWNGVPWMIRMLMKPVMHEPKMGAYTELWAGLSPDVKCEDGGRTAIPWGRWHPAPRKDILESLKTKEEGGTGLAAEFWGWCEEQTKGYAGASS</sequence>
<comment type="caution">
    <text evidence="1">The sequence shown here is derived from an EMBL/GenBank/DDBJ whole genome shotgun (WGS) entry which is preliminary data.</text>
</comment>
<dbReference type="Proteomes" id="UP001433508">
    <property type="component" value="Unassembled WGS sequence"/>
</dbReference>
<evidence type="ECO:0000313" key="1">
    <source>
        <dbReference type="EMBL" id="KAK9238845.1"/>
    </source>
</evidence>
<dbReference type="EMBL" id="MU971352">
    <property type="protein sequence ID" value="KAK9238845.1"/>
    <property type="molecule type" value="Genomic_DNA"/>
</dbReference>
<protein>
    <submittedName>
        <fullName evidence="1">Uncharacterized protein</fullName>
    </submittedName>
</protein>
<accession>A0ACC3T581</accession>